<dbReference type="Proteomes" id="UP000836788">
    <property type="component" value="Chromosome 13"/>
</dbReference>
<keyword evidence="2" id="KW-0812">Transmembrane</keyword>
<evidence type="ECO:0000313" key="3">
    <source>
        <dbReference type="EMBL" id="CAG9280241.1"/>
    </source>
</evidence>
<organism evidence="3">
    <name type="scientific">Phaeodactylum tricornutum</name>
    <name type="common">Diatom</name>
    <dbReference type="NCBI Taxonomy" id="2850"/>
    <lineage>
        <taxon>Eukaryota</taxon>
        <taxon>Sar</taxon>
        <taxon>Stramenopiles</taxon>
        <taxon>Ochrophyta</taxon>
        <taxon>Bacillariophyta</taxon>
        <taxon>Bacillariophyceae</taxon>
        <taxon>Bacillariophycidae</taxon>
        <taxon>Naviculales</taxon>
        <taxon>Phaeodactylaceae</taxon>
        <taxon>Phaeodactylum</taxon>
    </lineage>
</organism>
<sequence>MASFRLLPHGVYSLIPTVLTSMAWLASIFQDNCGFARLSGDIVADMTSSTEVPWLQVGFTAFREPRHNMQTNQWEVVYTGTCLPYPDVVEIDLIWKTSKAFAFLALVLGGGGTFFLWFSTCCVFSRGTWRWAGYEVLFASFFQALAYIWFRTAMCTSNQCDMSNGSNADIVATLLWFMAAVVIFARYPKPAEPIENDGVMMDPDSVALPSMTVQSSESLAQGTVTTADFQSEASMEEVELESRDVQVSGQDSRQERRSKSMEEAEIV</sequence>
<feature type="compositionally biased region" description="Basic and acidic residues" evidence="1">
    <location>
        <begin position="252"/>
        <end position="267"/>
    </location>
</feature>
<feature type="transmembrane region" description="Helical" evidence="2">
    <location>
        <begin position="100"/>
        <end position="124"/>
    </location>
</feature>
<gene>
    <name evidence="3" type="ORF">PTTT1_LOCUS12649</name>
</gene>
<reference evidence="3" key="1">
    <citation type="submission" date="2022-02" db="EMBL/GenBank/DDBJ databases">
        <authorList>
            <person name="Giguere J D."/>
        </authorList>
    </citation>
    <scope>NUCLEOTIDE SEQUENCE</scope>
    <source>
        <strain evidence="3">CCAP 1055/1</strain>
    </source>
</reference>
<feature type="transmembrane region" description="Helical" evidence="2">
    <location>
        <begin position="131"/>
        <end position="150"/>
    </location>
</feature>
<feature type="region of interest" description="Disordered" evidence="1">
    <location>
        <begin position="217"/>
        <end position="267"/>
    </location>
</feature>
<feature type="compositionally biased region" description="Polar residues" evidence="1">
    <location>
        <begin position="217"/>
        <end position="233"/>
    </location>
</feature>
<dbReference type="EMBL" id="OU594954">
    <property type="protein sequence ID" value="CAG9280241.1"/>
    <property type="molecule type" value="Genomic_DNA"/>
</dbReference>
<feature type="transmembrane region" description="Helical" evidence="2">
    <location>
        <begin position="170"/>
        <end position="187"/>
    </location>
</feature>
<accession>A0A8J9X4S9</accession>
<dbReference type="AlphaFoldDB" id="A0A8J9X4S9"/>
<keyword evidence="2" id="KW-0472">Membrane</keyword>
<keyword evidence="2" id="KW-1133">Transmembrane helix</keyword>
<evidence type="ECO:0000256" key="1">
    <source>
        <dbReference type="SAM" id="MobiDB-lite"/>
    </source>
</evidence>
<proteinExistence type="predicted"/>
<protein>
    <submittedName>
        <fullName evidence="3">Uncharacterized protein</fullName>
    </submittedName>
</protein>
<name>A0A8J9X4S9_PHATR</name>
<evidence type="ECO:0000256" key="2">
    <source>
        <dbReference type="SAM" id="Phobius"/>
    </source>
</evidence>
<feature type="transmembrane region" description="Helical" evidence="2">
    <location>
        <begin position="12"/>
        <end position="29"/>
    </location>
</feature>